<organism evidence="1 2">
    <name type="scientific">Pocillopora damicornis</name>
    <name type="common">Cauliflower coral</name>
    <name type="synonym">Millepora damicornis</name>
    <dbReference type="NCBI Taxonomy" id="46731"/>
    <lineage>
        <taxon>Eukaryota</taxon>
        <taxon>Metazoa</taxon>
        <taxon>Cnidaria</taxon>
        <taxon>Anthozoa</taxon>
        <taxon>Hexacorallia</taxon>
        <taxon>Scleractinia</taxon>
        <taxon>Astrocoeniina</taxon>
        <taxon>Pocilloporidae</taxon>
        <taxon>Pocillopora</taxon>
    </lineage>
</organism>
<keyword evidence="2" id="KW-1185">Reference proteome</keyword>
<feature type="non-terminal residue" evidence="1">
    <location>
        <position position="204"/>
    </location>
</feature>
<dbReference type="Proteomes" id="UP000275408">
    <property type="component" value="Unassembled WGS sequence"/>
</dbReference>
<dbReference type="GO" id="GO:0005615">
    <property type="term" value="C:extracellular space"/>
    <property type="evidence" value="ECO:0007669"/>
    <property type="project" value="TreeGrafter"/>
</dbReference>
<protein>
    <submittedName>
        <fullName evidence="1">Uncharacterized protein</fullName>
    </submittedName>
</protein>
<comment type="caution">
    <text evidence="1">The sequence shown here is derived from an EMBL/GenBank/DDBJ whole genome shotgun (WGS) entry which is preliminary data.</text>
</comment>
<gene>
    <name evidence="1" type="ORF">pdam_00015990</name>
</gene>
<dbReference type="PANTHER" id="PTHR10974">
    <property type="entry name" value="FI08016P-RELATED"/>
    <property type="match status" value="1"/>
</dbReference>
<dbReference type="EMBL" id="RCHS01002992">
    <property type="protein sequence ID" value="RMX44376.1"/>
    <property type="molecule type" value="Genomic_DNA"/>
</dbReference>
<dbReference type="STRING" id="46731.A0A3M6TSP6"/>
<dbReference type="Pfam" id="PF02995">
    <property type="entry name" value="DUF229"/>
    <property type="match status" value="1"/>
</dbReference>
<reference evidence="1 2" key="1">
    <citation type="journal article" date="2018" name="Sci. Rep.">
        <title>Comparative analysis of the Pocillopora damicornis genome highlights role of immune system in coral evolution.</title>
        <authorList>
            <person name="Cunning R."/>
            <person name="Bay R.A."/>
            <person name="Gillette P."/>
            <person name="Baker A.C."/>
            <person name="Traylor-Knowles N."/>
        </authorList>
    </citation>
    <scope>NUCLEOTIDE SEQUENCE [LARGE SCALE GENOMIC DNA]</scope>
    <source>
        <strain evidence="1">RSMAS</strain>
        <tissue evidence="1">Whole animal</tissue>
    </source>
</reference>
<sequence length="204" mass="24013">TALDRIGLTNHYDYPEKICINEQFYSWYFFDCITKTFILSDHGHTMTPFSYTEEERRELFDPLFFMTIPDGVKDKLGARRTSALITNQKRLFMLYDVQEAFMSLNDPQKMNSNDYSVTGIFSEIPVNRTRADFYMLPLTRCKCEGFDAEIPETVTHTKRGYGNCKRLVGKSFEKIVKRFQGEYILTRVNTIFVSPTKAFRYHFD</sequence>
<evidence type="ECO:0000313" key="1">
    <source>
        <dbReference type="EMBL" id="RMX44376.1"/>
    </source>
</evidence>
<feature type="non-terminal residue" evidence="1">
    <location>
        <position position="1"/>
    </location>
</feature>
<evidence type="ECO:0000313" key="2">
    <source>
        <dbReference type="Proteomes" id="UP000275408"/>
    </source>
</evidence>
<dbReference type="AlphaFoldDB" id="A0A3M6TSP6"/>
<name>A0A3M6TSP6_POCDA</name>
<proteinExistence type="predicted"/>
<dbReference type="InterPro" id="IPR004245">
    <property type="entry name" value="DUF229"/>
</dbReference>
<accession>A0A3M6TSP6</accession>
<dbReference type="PANTHER" id="PTHR10974:SF39">
    <property type="entry name" value="E2F TRANSCRIPTION FACTOR CC-MB DOMAIN-CONTAINING PROTEIN"/>
    <property type="match status" value="1"/>
</dbReference>